<dbReference type="SUPFAM" id="SSF55174">
    <property type="entry name" value="Alpha-L RNA-binding motif"/>
    <property type="match status" value="1"/>
</dbReference>
<dbReference type="SMART" id="SM00363">
    <property type="entry name" value="S4"/>
    <property type="match status" value="1"/>
</dbReference>
<feature type="domain" description="RNA-binding S4" evidence="2">
    <location>
        <begin position="176"/>
        <end position="233"/>
    </location>
</feature>
<dbReference type="OrthoDB" id="9812787at2"/>
<accession>A0A1G9V9X9</accession>
<name>A0A1G9V9X9_9FIRM</name>
<dbReference type="Gene3D" id="3.10.290.10">
    <property type="entry name" value="RNA-binding S4 domain"/>
    <property type="match status" value="1"/>
</dbReference>
<dbReference type="CDD" id="cd00165">
    <property type="entry name" value="S4"/>
    <property type="match status" value="1"/>
</dbReference>
<protein>
    <submittedName>
        <fullName evidence="3">RNA-binding protein YlmH, contains S4-like domain</fullName>
    </submittedName>
</protein>
<dbReference type="Proteomes" id="UP000187651">
    <property type="component" value="Unassembled WGS sequence"/>
</dbReference>
<dbReference type="PROSITE" id="PS50889">
    <property type="entry name" value="S4"/>
    <property type="match status" value="1"/>
</dbReference>
<dbReference type="InterPro" id="IPR036986">
    <property type="entry name" value="S4_RNA-bd_sf"/>
</dbReference>
<evidence type="ECO:0000313" key="4">
    <source>
        <dbReference type="Proteomes" id="UP000187651"/>
    </source>
</evidence>
<evidence type="ECO:0000259" key="2">
    <source>
        <dbReference type="SMART" id="SM00363"/>
    </source>
</evidence>
<proteinExistence type="predicted"/>
<dbReference type="RefSeq" id="WP_074521116.1">
    <property type="nucleotide sequence ID" value="NZ_FNHZ01000002.1"/>
</dbReference>
<dbReference type="InterPro" id="IPR012677">
    <property type="entry name" value="Nucleotide-bd_a/b_plait_sf"/>
</dbReference>
<dbReference type="Gene3D" id="3.30.1370.160">
    <property type="match status" value="1"/>
</dbReference>
<dbReference type="AlphaFoldDB" id="A0A1G9V9X9"/>
<dbReference type="EMBL" id="FNHZ01000002">
    <property type="protein sequence ID" value="SDM69002.1"/>
    <property type="molecule type" value="Genomic_DNA"/>
</dbReference>
<dbReference type="InterPro" id="IPR002942">
    <property type="entry name" value="S4_RNA-bd"/>
</dbReference>
<sequence length="252" mass="28738">MNEEELIKRKIIDTANQAYKTNSFAFTNFLSLAELSIYHSLSKELNFIESKCFGGFESSERNIIRFGSEENLGYSLDFPIKLIKISPLTPKFSEKLNHRDYLGALMNLGIKRELLGDILIKDLDAYLFCLDHISDFIMDNLDKVRHTNVKLEIVEDANLEGIESKKEELELIAASARLDAVVSSITKLSRSKVKDLFLSKKIYVNGLLNENVSYKLKDKDVLVIRGIGKFNFLGNGKETKSGRVYVHLEKYI</sequence>
<evidence type="ECO:0000313" key="3">
    <source>
        <dbReference type="EMBL" id="SDM69002.1"/>
    </source>
</evidence>
<reference evidence="4" key="1">
    <citation type="submission" date="2016-10" db="EMBL/GenBank/DDBJ databases">
        <authorList>
            <person name="Varghese N."/>
            <person name="Submissions S."/>
        </authorList>
    </citation>
    <scope>NUCLEOTIDE SEQUENCE [LARGE SCALE GENOMIC DNA]</scope>
    <source>
        <strain evidence="4">M83</strain>
    </source>
</reference>
<keyword evidence="4" id="KW-1185">Reference proteome</keyword>
<keyword evidence="1" id="KW-0694">RNA-binding</keyword>
<dbReference type="Gene3D" id="3.30.70.330">
    <property type="match status" value="1"/>
</dbReference>
<organism evidence="3 4">
    <name type="scientific">Lachnospira pectinoschiza</name>
    <dbReference type="NCBI Taxonomy" id="28052"/>
    <lineage>
        <taxon>Bacteria</taxon>
        <taxon>Bacillati</taxon>
        <taxon>Bacillota</taxon>
        <taxon>Clostridia</taxon>
        <taxon>Lachnospirales</taxon>
        <taxon>Lachnospiraceae</taxon>
        <taxon>Lachnospira</taxon>
    </lineage>
</organism>
<dbReference type="Pfam" id="PF17774">
    <property type="entry name" value="YlmH_RBD"/>
    <property type="match status" value="1"/>
</dbReference>
<evidence type="ECO:0000256" key="1">
    <source>
        <dbReference type="PROSITE-ProRule" id="PRU00182"/>
    </source>
</evidence>
<dbReference type="InterPro" id="IPR040591">
    <property type="entry name" value="RqcP2_RBD"/>
</dbReference>
<dbReference type="GO" id="GO:0003723">
    <property type="term" value="F:RNA binding"/>
    <property type="evidence" value="ECO:0007669"/>
    <property type="project" value="UniProtKB-KW"/>
</dbReference>
<gene>
    <name evidence="3" type="ORF">SAMN05216544_0877</name>
</gene>